<sequence length="110" mass="11975">MFSQKSRDLASNNTITMDLFLLLRTSSRDYIFLLQISLELNGLSVVARSEAGVVKDAMIRWLCDATRPILAFSMTKFRQAQGLIASTIAAAITYGTIKGLSDGDDGDLPA</sequence>
<keyword evidence="2" id="KW-1185">Reference proteome</keyword>
<evidence type="ECO:0000313" key="2">
    <source>
        <dbReference type="Proteomes" id="UP000053989"/>
    </source>
</evidence>
<dbReference type="HOGENOM" id="CLU_2172580_0_0_1"/>
<gene>
    <name evidence="1" type="ORF">SCLCIDRAFT_9644</name>
</gene>
<dbReference type="EMBL" id="KN822060">
    <property type="protein sequence ID" value="KIM60622.1"/>
    <property type="molecule type" value="Genomic_DNA"/>
</dbReference>
<proteinExistence type="predicted"/>
<evidence type="ECO:0000313" key="1">
    <source>
        <dbReference type="EMBL" id="KIM60622.1"/>
    </source>
</evidence>
<dbReference type="Proteomes" id="UP000053989">
    <property type="component" value="Unassembled WGS sequence"/>
</dbReference>
<organism evidence="1 2">
    <name type="scientific">Scleroderma citrinum Foug A</name>
    <dbReference type="NCBI Taxonomy" id="1036808"/>
    <lineage>
        <taxon>Eukaryota</taxon>
        <taxon>Fungi</taxon>
        <taxon>Dikarya</taxon>
        <taxon>Basidiomycota</taxon>
        <taxon>Agaricomycotina</taxon>
        <taxon>Agaricomycetes</taxon>
        <taxon>Agaricomycetidae</taxon>
        <taxon>Boletales</taxon>
        <taxon>Sclerodermatineae</taxon>
        <taxon>Sclerodermataceae</taxon>
        <taxon>Scleroderma</taxon>
    </lineage>
</organism>
<dbReference type="InParanoid" id="A0A0C3A738"/>
<reference evidence="2" key="2">
    <citation type="submission" date="2015-01" db="EMBL/GenBank/DDBJ databases">
        <title>Evolutionary Origins and Diversification of the Mycorrhizal Mutualists.</title>
        <authorList>
            <consortium name="DOE Joint Genome Institute"/>
            <consortium name="Mycorrhizal Genomics Consortium"/>
            <person name="Kohler A."/>
            <person name="Kuo A."/>
            <person name="Nagy L.G."/>
            <person name="Floudas D."/>
            <person name="Copeland A."/>
            <person name="Barry K.W."/>
            <person name="Cichocki N."/>
            <person name="Veneault-Fourrey C."/>
            <person name="LaButti K."/>
            <person name="Lindquist E.A."/>
            <person name="Lipzen A."/>
            <person name="Lundell T."/>
            <person name="Morin E."/>
            <person name="Murat C."/>
            <person name="Riley R."/>
            <person name="Ohm R."/>
            <person name="Sun H."/>
            <person name="Tunlid A."/>
            <person name="Henrissat B."/>
            <person name="Grigoriev I.V."/>
            <person name="Hibbett D.S."/>
            <person name="Martin F."/>
        </authorList>
    </citation>
    <scope>NUCLEOTIDE SEQUENCE [LARGE SCALE GENOMIC DNA]</scope>
    <source>
        <strain evidence="2">Foug A</strain>
    </source>
</reference>
<accession>A0A0C3A738</accession>
<reference evidence="1 2" key="1">
    <citation type="submission" date="2014-04" db="EMBL/GenBank/DDBJ databases">
        <authorList>
            <consortium name="DOE Joint Genome Institute"/>
            <person name="Kuo A."/>
            <person name="Kohler A."/>
            <person name="Nagy L.G."/>
            <person name="Floudas D."/>
            <person name="Copeland A."/>
            <person name="Barry K.W."/>
            <person name="Cichocki N."/>
            <person name="Veneault-Fourrey C."/>
            <person name="LaButti K."/>
            <person name="Lindquist E.A."/>
            <person name="Lipzen A."/>
            <person name="Lundell T."/>
            <person name="Morin E."/>
            <person name="Murat C."/>
            <person name="Sun H."/>
            <person name="Tunlid A."/>
            <person name="Henrissat B."/>
            <person name="Grigoriev I.V."/>
            <person name="Hibbett D.S."/>
            <person name="Martin F."/>
            <person name="Nordberg H.P."/>
            <person name="Cantor M.N."/>
            <person name="Hua S.X."/>
        </authorList>
    </citation>
    <scope>NUCLEOTIDE SEQUENCE [LARGE SCALE GENOMIC DNA]</scope>
    <source>
        <strain evidence="1 2">Foug A</strain>
    </source>
</reference>
<protein>
    <submittedName>
        <fullName evidence="1">Uncharacterized protein</fullName>
    </submittedName>
</protein>
<name>A0A0C3A738_9AGAM</name>
<dbReference type="AlphaFoldDB" id="A0A0C3A738"/>